<dbReference type="EMBL" id="NFJD01000002">
    <property type="protein sequence ID" value="OUO56924.1"/>
    <property type="molecule type" value="Genomic_DNA"/>
</dbReference>
<dbReference type="SUPFAM" id="SSF56784">
    <property type="entry name" value="HAD-like"/>
    <property type="match status" value="1"/>
</dbReference>
<gene>
    <name evidence="12" type="ORF">B5F75_03515</name>
</gene>
<dbReference type="EC" id="3.1.3.-" evidence="7"/>
<keyword evidence="3 11" id="KW-0479">Metal-binding</keyword>
<evidence type="ECO:0000256" key="1">
    <source>
        <dbReference type="ARBA" id="ARBA00004496"/>
    </source>
</evidence>
<evidence type="ECO:0000256" key="3">
    <source>
        <dbReference type="ARBA" id="ARBA00022723"/>
    </source>
</evidence>
<dbReference type="Pfam" id="PF13242">
    <property type="entry name" value="Hydrolase_like"/>
    <property type="match status" value="1"/>
</dbReference>
<evidence type="ECO:0000256" key="7">
    <source>
        <dbReference type="PIRNR" id="PIRNR004682"/>
    </source>
</evidence>
<feature type="binding site" evidence="11">
    <location>
        <position position="94"/>
    </location>
    <ligand>
        <name>Zn(2+)</name>
        <dbReference type="ChEBI" id="CHEBI:29105"/>
    </ligand>
</feature>
<dbReference type="GO" id="GO:0046872">
    <property type="term" value="F:metal ion binding"/>
    <property type="evidence" value="ECO:0007669"/>
    <property type="project" value="UniProtKB-KW"/>
</dbReference>
<dbReference type="GO" id="GO:0016791">
    <property type="term" value="F:phosphatase activity"/>
    <property type="evidence" value="ECO:0007669"/>
    <property type="project" value="InterPro"/>
</dbReference>
<comment type="caution">
    <text evidence="12">The sequence shown here is derived from an EMBL/GenBank/DDBJ whole genome shotgun (WGS) entry which is preliminary data.</text>
</comment>
<comment type="cofactor">
    <cofactor evidence="11">
        <name>Zn(2+)</name>
        <dbReference type="ChEBI" id="CHEBI:29105"/>
    </cofactor>
</comment>
<dbReference type="InterPro" id="IPR023214">
    <property type="entry name" value="HAD_sf"/>
</dbReference>
<protein>
    <recommendedName>
        <fullName evidence="6 7">D,D-heptose 1,7-bisphosphate phosphatase</fullName>
        <ecNumber evidence="7">3.1.3.-</ecNumber>
    </recommendedName>
</protein>
<evidence type="ECO:0000313" key="12">
    <source>
        <dbReference type="EMBL" id="OUO56924.1"/>
    </source>
</evidence>
<dbReference type="InterPro" id="IPR036412">
    <property type="entry name" value="HAD-like_sf"/>
</dbReference>
<dbReference type="GO" id="GO:0005737">
    <property type="term" value="C:cytoplasm"/>
    <property type="evidence" value="ECO:0007669"/>
    <property type="project" value="UniProtKB-SubCell"/>
</dbReference>
<feature type="binding site" evidence="11">
    <location>
        <position position="11"/>
    </location>
    <ligand>
        <name>Mg(2+)</name>
        <dbReference type="ChEBI" id="CHEBI:18420"/>
    </ligand>
</feature>
<feature type="binding site" evidence="11">
    <location>
        <position position="92"/>
    </location>
    <ligand>
        <name>Zn(2+)</name>
        <dbReference type="ChEBI" id="CHEBI:29105"/>
    </ligand>
</feature>
<comment type="cofactor">
    <cofactor evidence="11">
        <name>Mg(2+)</name>
        <dbReference type="ChEBI" id="CHEBI:18420"/>
    </cofactor>
</comment>
<feature type="binding site" evidence="11">
    <location>
        <position position="13"/>
    </location>
    <ligand>
        <name>Mg(2+)</name>
        <dbReference type="ChEBI" id="CHEBI:18420"/>
    </ligand>
</feature>
<sequence>MKERIKAVFLDRDGTVIHEKPGTYLSDPAKVKLYQSAPAAFKLLKQCGFKFFIVSNQSGIGRGYFTEKEVNAVHARMLKLLRPAVIEEIAFCPHAPEQNCSCRKPKPALGLRLIKKYHIDPAQSYMIGDKKADVEFGHALGFKSVLVTTANGKNHLQKYPDLKPEKVASNLLNAARFIAKDSGAAHEA</sequence>
<evidence type="ECO:0000256" key="5">
    <source>
        <dbReference type="ARBA" id="ARBA00023277"/>
    </source>
</evidence>
<comment type="similarity">
    <text evidence="7">Belongs to the gmhB family.</text>
</comment>
<evidence type="ECO:0000256" key="4">
    <source>
        <dbReference type="ARBA" id="ARBA00022801"/>
    </source>
</evidence>
<feature type="binding site" evidence="9">
    <location>
        <begin position="11"/>
        <end position="13"/>
    </location>
    <ligand>
        <name>substrate</name>
    </ligand>
</feature>
<organism evidence="12 13">
    <name type="scientific">Candidatus Avelusimicrobium gallicola</name>
    <dbReference type="NCBI Taxonomy" id="2562704"/>
    <lineage>
        <taxon>Bacteria</taxon>
        <taxon>Pseudomonadati</taxon>
        <taxon>Elusimicrobiota</taxon>
        <taxon>Elusimicrobia</taxon>
        <taxon>Elusimicrobiales</taxon>
        <taxon>Elusimicrobiaceae</taxon>
        <taxon>Candidatus Avelusimicrobium</taxon>
    </lineage>
</organism>
<feature type="binding site" evidence="9">
    <location>
        <position position="130"/>
    </location>
    <ligand>
        <name>substrate</name>
    </ligand>
</feature>
<feature type="active site" description="Nucleophile" evidence="8">
    <location>
        <position position="11"/>
    </location>
</feature>
<feature type="binding site" evidence="9">
    <location>
        <begin position="19"/>
        <end position="24"/>
    </location>
    <ligand>
        <name>substrate</name>
    </ligand>
</feature>
<feature type="active site" description="Proton donor" evidence="8">
    <location>
        <position position="13"/>
    </location>
</feature>
<evidence type="ECO:0000256" key="2">
    <source>
        <dbReference type="ARBA" id="ARBA00022490"/>
    </source>
</evidence>
<keyword evidence="2 7" id="KW-0963">Cytoplasm</keyword>
<feature type="binding site" evidence="9">
    <location>
        <begin position="55"/>
        <end position="58"/>
    </location>
    <ligand>
        <name>substrate</name>
    </ligand>
</feature>
<feature type="site" description="Stabilizes the phosphoryl group" evidence="10">
    <location>
        <position position="55"/>
    </location>
</feature>
<feature type="binding site" evidence="11">
    <location>
        <position position="100"/>
    </location>
    <ligand>
        <name>Zn(2+)</name>
        <dbReference type="ChEBI" id="CHEBI:29105"/>
    </ligand>
</feature>
<evidence type="ECO:0000256" key="10">
    <source>
        <dbReference type="PIRSR" id="PIRSR004682-3"/>
    </source>
</evidence>
<dbReference type="PANTHER" id="PTHR42891">
    <property type="entry name" value="D-GLYCERO-BETA-D-MANNO-HEPTOSE-1,7-BISPHOSPHATE 7-PHOSPHATASE"/>
    <property type="match status" value="1"/>
</dbReference>
<comment type="subcellular location">
    <subcellularLocation>
        <location evidence="1 7">Cytoplasm</location>
    </subcellularLocation>
</comment>
<evidence type="ECO:0000256" key="8">
    <source>
        <dbReference type="PIRSR" id="PIRSR004682-1"/>
    </source>
</evidence>
<dbReference type="RefSeq" id="WP_087287990.1">
    <property type="nucleotide sequence ID" value="NZ_NFJD01000002.1"/>
</dbReference>
<evidence type="ECO:0000256" key="11">
    <source>
        <dbReference type="PIRSR" id="PIRSR004682-4"/>
    </source>
</evidence>
<reference evidence="13" key="1">
    <citation type="submission" date="2017-04" db="EMBL/GenBank/DDBJ databases">
        <title>Function of individual gut microbiota members based on whole genome sequencing of pure cultures obtained from chicken caecum.</title>
        <authorList>
            <person name="Medvecky M."/>
            <person name="Cejkova D."/>
            <person name="Polansky O."/>
            <person name="Karasova D."/>
            <person name="Kubasova T."/>
            <person name="Cizek A."/>
            <person name="Rychlik I."/>
        </authorList>
    </citation>
    <scope>NUCLEOTIDE SEQUENCE [LARGE SCALE GENOMIC DNA]</scope>
    <source>
        <strain evidence="13">An273</strain>
    </source>
</reference>
<feature type="site" description="Contributes to substrate recognition" evidence="10">
    <location>
        <position position="103"/>
    </location>
</feature>
<dbReference type="InterPro" id="IPR004446">
    <property type="entry name" value="Heptose_bisP_phosphatase"/>
</dbReference>
<dbReference type="OrthoDB" id="9801899at2"/>
<keyword evidence="4 7" id="KW-0378">Hydrolase</keyword>
<dbReference type="InterPro" id="IPR006549">
    <property type="entry name" value="HAD-SF_hydro_IIIA"/>
</dbReference>
<keyword evidence="5 7" id="KW-0119">Carbohydrate metabolism</keyword>
<proteinExistence type="inferred from homology"/>
<evidence type="ECO:0000313" key="13">
    <source>
        <dbReference type="Proteomes" id="UP000196368"/>
    </source>
</evidence>
<dbReference type="InterPro" id="IPR006543">
    <property type="entry name" value="Histidinol-phos"/>
</dbReference>
<dbReference type="Proteomes" id="UP000196368">
    <property type="component" value="Unassembled WGS sequence"/>
</dbReference>
<name>A0A1Y4DCN6_9BACT</name>
<accession>A0A1Y4DCN6</accession>
<dbReference type="NCBIfam" id="TIGR01662">
    <property type="entry name" value="HAD-SF-IIIA"/>
    <property type="match status" value="1"/>
</dbReference>
<evidence type="ECO:0000256" key="6">
    <source>
        <dbReference type="ARBA" id="ARBA00031828"/>
    </source>
</evidence>
<feature type="binding site" evidence="11">
    <location>
        <position position="129"/>
    </location>
    <ligand>
        <name>Mg(2+)</name>
        <dbReference type="ChEBI" id="CHEBI:18420"/>
    </ligand>
</feature>
<dbReference type="NCBIfam" id="TIGR01656">
    <property type="entry name" value="Histidinol-ppas"/>
    <property type="match status" value="1"/>
</dbReference>
<feature type="binding site" evidence="11">
    <location>
        <position position="130"/>
    </location>
    <ligand>
        <name>Mg(2+)</name>
        <dbReference type="ChEBI" id="CHEBI:18420"/>
    </ligand>
</feature>
<keyword evidence="13" id="KW-1185">Reference proteome</keyword>
<dbReference type="Gene3D" id="3.40.50.1000">
    <property type="entry name" value="HAD superfamily/HAD-like"/>
    <property type="match status" value="1"/>
</dbReference>
<keyword evidence="11" id="KW-0862">Zinc</keyword>
<dbReference type="AlphaFoldDB" id="A0A1Y4DCN6"/>
<keyword evidence="11" id="KW-0460">Magnesium</keyword>
<feature type="binding site" evidence="11">
    <location>
        <position position="102"/>
    </location>
    <ligand>
        <name>Zn(2+)</name>
        <dbReference type="ChEBI" id="CHEBI:29105"/>
    </ligand>
</feature>
<dbReference type="CDD" id="cd07503">
    <property type="entry name" value="HAD_HisB-N"/>
    <property type="match status" value="1"/>
</dbReference>
<dbReference type="PIRSF" id="PIRSF004682">
    <property type="entry name" value="GmhB"/>
    <property type="match status" value="1"/>
</dbReference>
<feature type="site" description="Stabilizes the phosphoryl group" evidence="10">
    <location>
        <position position="104"/>
    </location>
</feature>
<feature type="binding site" evidence="9">
    <location>
        <begin position="103"/>
        <end position="104"/>
    </location>
    <ligand>
        <name>substrate</name>
    </ligand>
</feature>
<dbReference type="PANTHER" id="PTHR42891:SF1">
    <property type="entry name" value="D-GLYCERO-BETA-D-MANNO-HEPTOSE-1,7-BISPHOSPHATE 7-PHOSPHATASE"/>
    <property type="match status" value="1"/>
</dbReference>
<dbReference type="GO" id="GO:0005975">
    <property type="term" value="P:carbohydrate metabolic process"/>
    <property type="evidence" value="ECO:0007669"/>
    <property type="project" value="InterPro"/>
</dbReference>
<evidence type="ECO:0000256" key="9">
    <source>
        <dbReference type="PIRSR" id="PIRSR004682-2"/>
    </source>
</evidence>